<dbReference type="GO" id="GO:0003700">
    <property type="term" value="F:DNA-binding transcription factor activity"/>
    <property type="evidence" value="ECO:0007669"/>
    <property type="project" value="InterPro"/>
</dbReference>
<dbReference type="PROSITE" id="PS50995">
    <property type="entry name" value="HTH_MARR_2"/>
    <property type="match status" value="1"/>
</dbReference>
<protein>
    <submittedName>
        <fullName evidence="2">MarR family transcriptional regulator</fullName>
    </submittedName>
</protein>
<dbReference type="Proteomes" id="UP000655868">
    <property type="component" value="Unassembled WGS sequence"/>
</dbReference>
<comment type="caution">
    <text evidence="2">The sequence shown here is derived from an EMBL/GenBank/DDBJ whole genome shotgun (WGS) entry which is preliminary data.</text>
</comment>
<name>A0A934U531_9NOCA</name>
<dbReference type="Gene3D" id="1.10.10.10">
    <property type="entry name" value="Winged helix-like DNA-binding domain superfamily/Winged helix DNA-binding domain"/>
    <property type="match status" value="1"/>
</dbReference>
<feature type="domain" description="HTH marR-type" evidence="1">
    <location>
        <begin position="27"/>
        <end position="163"/>
    </location>
</feature>
<dbReference type="AlphaFoldDB" id="A0A934U531"/>
<dbReference type="InterPro" id="IPR000835">
    <property type="entry name" value="HTH_MarR-typ"/>
</dbReference>
<dbReference type="InterPro" id="IPR036388">
    <property type="entry name" value="WH-like_DNA-bd_sf"/>
</dbReference>
<organism evidence="2 3">
    <name type="scientific">Antrihabitans stalagmiti</name>
    <dbReference type="NCBI Taxonomy" id="2799499"/>
    <lineage>
        <taxon>Bacteria</taxon>
        <taxon>Bacillati</taxon>
        <taxon>Actinomycetota</taxon>
        <taxon>Actinomycetes</taxon>
        <taxon>Mycobacteriales</taxon>
        <taxon>Nocardiaceae</taxon>
        <taxon>Antrihabitans</taxon>
    </lineage>
</organism>
<evidence type="ECO:0000259" key="1">
    <source>
        <dbReference type="PROSITE" id="PS50995"/>
    </source>
</evidence>
<accession>A0A934U531</accession>
<dbReference type="RefSeq" id="WP_199705992.1">
    <property type="nucleotide sequence ID" value="NZ_JAEMNV010000006.1"/>
</dbReference>
<dbReference type="InterPro" id="IPR039422">
    <property type="entry name" value="MarR/SlyA-like"/>
</dbReference>
<proteinExistence type="predicted"/>
<evidence type="ECO:0000313" key="2">
    <source>
        <dbReference type="EMBL" id="MBJ8341129.1"/>
    </source>
</evidence>
<dbReference type="PANTHER" id="PTHR33164:SF101">
    <property type="entry name" value="TRANSCRIPTIONAL REPRESSOR MPRA"/>
    <property type="match status" value="1"/>
</dbReference>
<dbReference type="SMART" id="SM00347">
    <property type="entry name" value="HTH_MARR"/>
    <property type="match status" value="1"/>
</dbReference>
<dbReference type="InterPro" id="IPR036390">
    <property type="entry name" value="WH_DNA-bd_sf"/>
</dbReference>
<gene>
    <name evidence="2" type="ORF">JGU71_19765</name>
</gene>
<dbReference type="EMBL" id="JAEMNV010000006">
    <property type="protein sequence ID" value="MBJ8341129.1"/>
    <property type="molecule type" value="Genomic_DNA"/>
</dbReference>
<reference evidence="2" key="1">
    <citation type="submission" date="2020-12" db="EMBL/GenBank/DDBJ databases">
        <title>Antrihabitans popcorni sp. nov. and Antrihabitans auranticaus sp. nov., isolated from a larva cave.</title>
        <authorList>
            <person name="Lee S.D."/>
            <person name="Kim I.S."/>
        </authorList>
    </citation>
    <scope>NUCLEOTIDE SEQUENCE</scope>
    <source>
        <strain evidence="2">YC3-6</strain>
    </source>
</reference>
<sequence>MPPPQRLPLDPIEEAHRQWTEHGWGEVADGMAAVTSVMRAQQIMMARVDEVLKPTGLTFARYELLTLLSFSRSGALPMAKASARLQVHPTSVTNAVDRLESANLVNRVPHPSDRRATLIEITDAGRKLALEATEALNERVFARPGLDNEKLDSLVRILAELRQTAGDFDAGPNSTKWS</sequence>
<dbReference type="Pfam" id="PF01047">
    <property type="entry name" value="MarR"/>
    <property type="match status" value="1"/>
</dbReference>
<dbReference type="GO" id="GO:0006950">
    <property type="term" value="P:response to stress"/>
    <property type="evidence" value="ECO:0007669"/>
    <property type="project" value="TreeGrafter"/>
</dbReference>
<keyword evidence="3" id="KW-1185">Reference proteome</keyword>
<dbReference type="PANTHER" id="PTHR33164">
    <property type="entry name" value="TRANSCRIPTIONAL REGULATOR, MARR FAMILY"/>
    <property type="match status" value="1"/>
</dbReference>
<evidence type="ECO:0000313" key="3">
    <source>
        <dbReference type="Proteomes" id="UP000655868"/>
    </source>
</evidence>
<dbReference type="SUPFAM" id="SSF46785">
    <property type="entry name" value="Winged helix' DNA-binding domain"/>
    <property type="match status" value="1"/>
</dbReference>